<dbReference type="GO" id="GO:0016020">
    <property type="term" value="C:membrane"/>
    <property type="evidence" value="ECO:0007669"/>
    <property type="project" value="InterPro"/>
</dbReference>
<organism evidence="12 13">
    <name type="scientific">Vulcanibacillus modesticaldus</name>
    <dbReference type="NCBI Taxonomy" id="337097"/>
    <lineage>
        <taxon>Bacteria</taxon>
        <taxon>Bacillati</taxon>
        <taxon>Bacillota</taxon>
        <taxon>Bacilli</taxon>
        <taxon>Bacillales</taxon>
        <taxon>Bacillaceae</taxon>
        <taxon>Vulcanibacillus</taxon>
    </lineage>
</organism>
<keyword evidence="4" id="KW-0808">Transferase</keyword>
<dbReference type="Gene3D" id="3.30.565.10">
    <property type="entry name" value="Histidine kinase-like ATPase, C-terminal domain"/>
    <property type="match status" value="1"/>
</dbReference>
<dbReference type="InterPro" id="IPR005467">
    <property type="entry name" value="His_kinase_dom"/>
</dbReference>
<dbReference type="RefSeq" id="WP_069656079.1">
    <property type="nucleotide sequence ID" value="NZ_MIJF01000009.1"/>
</dbReference>
<evidence type="ECO:0000313" key="12">
    <source>
        <dbReference type="EMBL" id="OEG00021.1"/>
    </source>
</evidence>
<evidence type="ECO:0000256" key="9">
    <source>
        <dbReference type="SAM" id="Phobius"/>
    </source>
</evidence>
<dbReference type="Gene3D" id="3.30.450.20">
    <property type="entry name" value="PAS domain"/>
    <property type="match status" value="1"/>
</dbReference>
<dbReference type="InterPro" id="IPR050482">
    <property type="entry name" value="Sensor_HK_TwoCompSys"/>
</dbReference>
<dbReference type="SUPFAM" id="SSF55874">
    <property type="entry name" value="ATPase domain of HSP90 chaperone/DNA topoisomerase II/histidine kinase"/>
    <property type="match status" value="1"/>
</dbReference>
<dbReference type="EC" id="2.7.13.3" evidence="2"/>
<evidence type="ECO:0000256" key="6">
    <source>
        <dbReference type="ARBA" id="ARBA00022777"/>
    </source>
</evidence>
<proteinExistence type="predicted"/>
<dbReference type="PROSITE" id="PS50112">
    <property type="entry name" value="PAS"/>
    <property type="match status" value="1"/>
</dbReference>
<evidence type="ECO:0000259" key="11">
    <source>
        <dbReference type="PROSITE" id="PS50112"/>
    </source>
</evidence>
<dbReference type="Pfam" id="PF02518">
    <property type="entry name" value="HATPase_c"/>
    <property type="match status" value="1"/>
</dbReference>
<dbReference type="GO" id="GO:0000155">
    <property type="term" value="F:phosphorelay sensor kinase activity"/>
    <property type="evidence" value="ECO:0007669"/>
    <property type="project" value="InterPro"/>
</dbReference>
<dbReference type="CDD" id="cd16917">
    <property type="entry name" value="HATPase_UhpB-NarQ-NarX-like"/>
    <property type="match status" value="1"/>
</dbReference>
<dbReference type="Pfam" id="PF07730">
    <property type="entry name" value="HisKA_3"/>
    <property type="match status" value="1"/>
</dbReference>
<feature type="transmembrane region" description="Helical" evidence="9">
    <location>
        <begin position="41"/>
        <end position="63"/>
    </location>
</feature>
<evidence type="ECO:0000256" key="1">
    <source>
        <dbReference type="ARBA" id="ARBA00000085"/>
    </source>
</evidence>
<sequence length="405" mass="46350">MSSKLNNSHRSFNNIVMISTGISLAFIIVVYLIIIMNFRVAYRYLILFTISFVFSSILFYVIFKQQEQLKAERKQLITLFQHVSDGILILDENKNIIEMNEAARDLLGGVGMSNFFCDICQDSHGQIKICEYDKCFLDFKKLSYYELQLKHLTKGKIPVSVSTSTYFGTNQKLLTIVSIRNISEYRKTERSRINNMVTTSMIKAQEKERKRLSRELHDGIGQSIFSILLGLEYLIPQLKNEELKGYVTNLRNTTKQTLEEIRHMAVELRPSVLDDLGLVAALKSYIKTFGETFGIQINFEYSANKQRLPSNMETALYRISQEALTNAAKYADTDRIDLSLTNIKNEVILTITDYGKGFSVDDIFQREKGVGLYSMEERAAMLNGSFHITSQVGKGTEIKVRISLE</sequence>
<evidence type="ECO:0000313" key="13">
    <source>
        <dbReference type="Proteomes" id="UP000243739"/>
    </source>
</evidence>
<evidence type="ECO:0000256" key="7">
    <source>
        <dbReference type="ARBA" id="ARBA00022840"/>
    </source>
</evidence>
<dbReference type="STRING" id="337097.BHF71_06570"/>
<dbReference type="Proteomes" id="UP000243739">
    <property type="component" value="Unassembled WGS sequence"/>
</dbReference>
<dbReference type="GO" id="GO:0005524">
    <property type="term" value="F:ATP binding"/>
    <property type="evidence" value="ECO:0007669"/>
    <property type="project" value="UniProtKB-KW"/>
</dbReference>
<name>A0A1D2YW98_9BACI</name>
<keyword evidence="3" id="KW-0597">Phosphoprotein</keyword>
<comment type="catalytic activity">
    <reaction evidence="1">
        <text>ATP + protein L-histidine = ADP + protein N-phospho-L-histidine.</text>
        <dbReference type="EC" id="2.7.13.3"/>
    </reaction>
</comment>
<keyword evidence="9" id="KW-0472">Membrane</keyword>
<dbReference type="PANTHER" id="PTHR24421">
    <property type="entry name" value="NITRATE/NITRITE SENSOR PROTEIN NARX-RELATED"/>
    <property type="match status" value="1"/>
</dbReference>
<dbReference type="InterPro" id="IPR036890">
    <property type="entry name" value="HATPase_C_sf"/>
</dbReference>
<dbReference type="AlphaFoldDB" id="A0A1D2YW98"/>
<dbReference type="EMBL" id="MIJF01000009">
    <property type="protein sequence ID" value="OEG00021.1"/>
    <property type="molecule type" value="Genomic_DNA"/>
</dbReference>
<dbReference type="SMART" id="SM00387">
    <property type="entry name" value="HATPase_c"/>
    <property type="match status" value="1"/>
</dbReference>
<evidence type="ECO:0000256" key="3">
    <source>
        <dbReference type="ARBA" id="ARBA00022553"/>
    </source>
</evidence>
<dbReference type="Gene3D" id="1.20.5.1930">
    <property type="match status" value="1"/>
</dbReference>
<dbReference type="PANTHER" id="PTHR24421:SF10">
    <property type="entry name" value="NITRATE_NITRITE SENSOR PROTEIN NARQ"/>
    <property type="match status" value="1"/>
</dbReference>
<feature type="domain" description="Histidine kinase" evidence="10">
    <location>
        <begin position="219"/>
        <end position="405"/>
    </location>
</feature>
<evidence type="ECO:0000256" key="5">
    <source>
        <dbReference type="ARBA" id="ARBA00022741"/>
    </source>
</evidence>
<dbReference type="Pfam" id="PF13188">
    <property type="entry name" value="PAS_8"/>
    <property type="match status" value="1"/>
</dbReference>
<protein>
    <recommendedName>
        <fullName evidence="2">histidine kinase</fullName>
        <ecNumber evidence="2">2.7.13.3</ecNumber>
    </recommendedName>
</protein>
<keyword evidence="13" id="KW-1185">Reference proteome</keyword>
<comment type="caution">
    <text evidence="12">The sequence shown here is derived from an EMBL/GenBank/DDBJ whole genome shotgun (WGS) entry which is preliminary data.</text>
</comment>
<keyword evidence="8" id="KW-0902">Two-component regulatory system</keyword>
<dbReference type="InterPro" id="IPR000014">
    <property type="entry name" value="PAS"/>
</dbReference>
<evidence type="ECO:0000256" key="8">
    <source>
        <dbReference type="ARBA" id="ARBA00023012"/>
    </source>
</evidence>
<evidence type="ECO:0000259" key="10">
    <source>
        <dbReference type="PROSITE" id="PS50109"/>
    </source>
</evidence>
<feature type="domain" description="PAS" evidence="11">
    <location>
        <begin position="72"/>
        <end position="108"/>
    </location>
</feature>
<accession>A0A1D2YW98</accession>
<keyword evidence="7" id="KW-0067">ATP-binding</keyword>
<evidence type="ECO:0000256" key="4">
    <source>
        <dbReference type="ARBA" id="ARBA00022679"/>
    </source>
</evidence>
<dbReference type="SUPFAM" id="SSF55785">
    <property type="entry name" value="PYP-like sensor domain (PAS domain)"/>
    <property type="match status" value="1"/>
</dbReference>
<gene>
    <name evidence="12" type="ORF">BHF71_06570</name>
</gene>
<keyword evidence="5" id="KW-0547">Nucleotide-binding</keyword>
<dbReference type="InterPro" id="IPR003594">
    <property type="entry name" value="HATPase_dom"/>
</dbReference>
<dbReference type="InterPro" id="IPR011712">
    <property type="entry name" value="Sig_transdc_His_kin_sub3_dim/P"/>
</dbReference>
<dbReference type="GO" id="GO:0046983">
    <property type="term" value="F:protein dimerization activity"/>
    <property type="evidence" value="ECO:0007669"/>
    <property type="project" value="InterPro"/>
</dbReference>
<keyword evidence="9" id="KW-1133">Transmembrane helix</keyword>
<dbReference type="OrthoDB" id="9760839at2"/>
<keyword evidence="6" id="KW-0418">Kinase</keyword>
<dbReference type="InterPro" id="IPR035965">
    <property type="entry name" value="PAS-like_dom_sf"/>
</dbReference>
<dbReference type="PROSITE" id="PS50109">
    <property type="entry name" value="HIS_KIN"/>
    <property type="match status" value="1"/>
</dbReference>
<keyword evidence="9" id="KW-0812">Transmembrane</keyword>
<feature type="transmembrane region" description="Helical" evidence="9">
    <location>
        <begin position="12"/>
        <end position="35"/>
    </location>
</feature>
<evidence type="ECO:0000256" key="2">
    <source>
        <dbReference type="ARBA" id="ARBA00012438"/>
    </source>
</evidence>
<reference evidence="12 13" key="1">
    <citation type="submission" date="2016-09" db="EMBL/GenBank/DDBJ databases">
        <title>Draft genome sequence for the type strain of Vulcanibacillus modesticaldus BR, a strictly anaerobic, moderately thermophilic, and nitrate-reducing bacterium from deep sea-hydrothermal vents of the Mid-Atlantic Ridge.</title>
        <authorList>
            <person name="Abin C.A."/>
            <person name="Hollibaugh J.T."/>
        </authorList>
    </citation>
    <scope>NUCLEOTIDE SEQUENCE [LARGE SCALE GENOMIC DNA]</scope>
    <source>
        <strain evidence="12 13">BR</strain>
    </source>
</reference>